<gene>
    <name evidence="1" type="ORF">FZD47_25420</name>
</gene>
<evidence type="ECO:0000313" key="2">
    <source>
        <dbReference type="Proteomes" id="UP000323732"/>
    </source>
</evidence>
<dbReference type="EMBL" id="VTES01000015">
    <property type="protein sequence ID" value="TYS55771.1"/>
    <property type="molecule type" value="Genomic_DNA"/>
</dbReference>
<reference evidence="1 2" key="1">
    <citation type="submission" date="2019-08" db="EMBL/GenBank/DDBJ databases">
        <title>Bacillus genomes from the desert of Cuatro Cienegas, Coahuila.</title>
        <authorList>
            <person name="Olmedo-Alvarez G."/>
        </authorList>
    </citation>
    <scope>NUCLEOTIDE SEQUENCE [LARGE SCALE GENOMIC DNA]</scope>
    <source>
        <strain evidence="1 2">CH37_1T</strain>
    </source>
</reference>
<accession>A0A5D4RZH3</accession>
<name>A0A5D4RZH3_9BACI</name>
<sequence>MGYHTMKEKWELGRVKVGSRDKAGNELRQFDFVVMEDPDEEEYSLHCIMFSETAQSFVAMHDSGGYIGPEDFSLALKVEDILAERLLGWSKIEVGGEMYWDMGGLLDGIPDKTILYREFDPMNDRKWMETVLYSIYETHPLEWIESEFSSTVYYVTDPENSEEAETFSLAAIQMLLRIAGYELI</sequence>
<dbReference type="Proteomes" id="UP000323732">
    <property type="component" value="Unassembled WGS sequence"/>
</dbReference>
<proteinExistence type="predicted"/>
<protein>
    <submittedName>
        <fullName evidence="1">Uncharacterized protein</fullName>
    </submittedName>
</protein>
<comment type="caution">
    <text evidence="1">The sequence shown here is derived from an EMBL/GenBank/DDBJ whole genome shotgun (WGS) entry which is preliminary data.</text>
</comment>
<dbReference type="RefSeq" id="WP_187445556.1">
    <property type="nucleotide sequence ID" value="NZ_VTES01000015.1"/>
</dbReference>
<organism evidence="1 2">
    <name type="scientific">Bacillus infantis</name>
    <dbReference type="NCBI Taxonomy" id="324767"/>
    <lineage>
        <taxon>Bacteria</taxon>
        <taxon>Bacillati</taxon>
        <taxon>Bacillota</taxon>
        <taxon>Bacilli</taxon>
        <taxon>Bacillales</taxon>
        <taxon>Bacillaceae</taxon>
        <taxon>Bacillus</taxon>
    </lineage>
</organism>
<evidence type="ECO:0000313" key="1">
    <source>
        <dbReference type="EMBL" id="TYS55771.1"/>
    </source>
</evidence>
<dbReference type="AlphaFoldDB" id="A0A5D4RZH3"/>